<evidence type="ECO:0000313" key="1">
    <source>
        <dbReference type="EMBL" id="MEU5713137.1"/>
    </source>
</evidence>
<proteinExistence type="predicted"/>
<reference evidence="1 2" key="1">
    <citation type="submission" date="2024-06" db="EMBL/GenBank/DDBJ databases">
        <title>The Natural Products Discovery Center: Release of the First 8490 Sequenced Strains for Exploring Actinobacteria Biosynthetic Diversity.</title>
        <authorList>
            <person name="Kalkreuter E."/>
            <person name="Kautsar S.A."/>
            <person name="Yang D."/>
            <person name="Bader C.D."/>
            <person name="Teijaro C.N."/>
            <person name="Fluegel L."/>
            <person name="Davis C.M."/>
            <person name="Simpson J.R."/>
            <person name="Lauterbach L."/>
            <person name="Steele A.D."/>
            <person name="Gui C."/>
            <person name="Meng S."/>
            <person name="Li G."/>
            <person name="Viehrig K."/>
            <person name="Ye F."/>
            <person name="Su P."/>
            <person name="Kiefer A.F."/>
            <person name="Nichols A."/>
            <person name="Cepeda A.J."/>
            <person name="Yan W."/>
            <person name="Fan B."/>
            <person name="Jiang Y."/>
            <person name="Adhikari A."/>
            <person name="Zheng C.-J."/>
            <person name="Schuster L."/>
            <person name="Cowan T.M."/>
            <person name="Smanski M.J."/>
            <person name="Chevrette M.G."/>
            <person name="De Carvalho L.P.S."/>
            <person name="Shen B."/>
        </authorList>
    </citation>
    <scope>NUCLEOTIDE SEQUENCE [LARGE SCALE GENOMIC DNA]</scope>
    <source>
        <strain evidence="1 2">NPDC020594</strain>
    </source>
</reference>
<accession>A0ABV3AP85</accession>
<dbReference type="RefSeq" id="WP_158712608.1">
    <property type="nucleotide sequence ID" value="NZ_JBEXDP010000047.1"/>
</dbReference>
<keyword evidence="2" id="KW-1185">Reference proteome</keyword>
<evidence type="ECO:0000313" key="2">
    <source>
        <dbReference type="Proteomes" id="UP001551011"/>
    </source>
</evidence>
<protein>
    <submittedName>
        <fullName evidence="1">Uncharacterized protein</fullName>
    </submittedName>
</protein>
<comment type="caution">
    <text evidence="1">The sequence shown here is derived from an EMBL/GenBank/DDBJ whole genome shotgun (WGS) entry which is preliminary data.</text>
</comment>
<gene>
    <name evidence="1" type="ORF">AB0H04_41055</name>
</gene>
<dbReference type="EMBL" id="JBFAEG010000046">
    <property type="protein sequence ID" value="MEU5713137.1"/>
    <property type="molecule type" value="Genomic_DNA"/>
</dbReference>
<dbReference type="Proteomes" id="UP001551011">
    <property type="component" value="Unassembled WGS sequence"/>
</dbReference>
<organism evidence="1 2">
    <name type="scientific">Streptomyces flaveolus</name>
    <dbReference type="NCBI Taxonomy" id="67297"/>
    <lineage>
        <taxon>Bacteria</taxon>
        <taxon>Bacillati</taxon>
        <taxon>Actinomycetota</taxon>
        <taxon>Actinomycetes</taxon>
        <taxon>Kitasatosporales</taxon>
        <taxon>Streptomycetaceae</taxon>
        <taxon>Streptomyces</taxon>
    </lineage>
</organism>
<sequence>MADEPEKTPIQNKYAQQYAEDLSANRKEQGEITAQIAALHERLERLKEDERG</sequence>
<name>A0ABV3AP85_9ACTN</name>